<gene>
    <name evidence="2" type="ORF">FHU36_007163</name>
</gene>
<dbReference type="SUPFAM" id="SSF55961">
    <property type="entry name" value="Bet v1-like"/>
    <property type="match status" value="1"/>
</dbReference>
<feature type="region of interest" description="Disordered" evidence="1">
    <location>
        <begin position="1"/>
        <end position="28"/>
    </location>
</feature>
<dbReference type="AlphaFoldDB" id="A0A7X0CBC1"/>
<dbReference type="Gene3D" id="3.30.530.20">
    <property type="match status" value="1"/>
</dbReference>
<comment type="caution">
    <text evidence="2">The sequence shown here is derived from an EMBL/GenBank/DDBJ whole genome shotgun (WGS) entry which is preliminary data.</text>
</comment>
<dbReference type="EMBL" id="JACHJB010000003">
    <property type="protein sequence ID" value="MBB6350591.1"/>
    <property type="molecule type" value="Genomic_DNA"/>
</dbReference>
<accession>A0A7X0CBC1</accession>
<dbReference type="InterPro" id="IPR019587">
    <property type="entry name" value="Polyketide_cyclase/dehydratase"/>
</dbReference>
<evidence type="ECO:0000256" key="1">
    <source>
        <dbReference type="SAM" id="MobiDB-lite"/>
    </source>
</evidence>
<organism evidence="2 3">
    <name type="scientific">Nonomuraea muscovyensis</name>
    <dbReference type="NCBI Taxonomy" id="1124761"/>
    <lineage>
        <taxon>Bacteria</taxon>
        <taxon>Bacillati</taxon>
        <taxon>Actinomycetota</taxon>
        <taxon>Actinomycetes</taxon>
        <taxon>Streptosporangiales</taxon>
        <taxon>Streptosporangiaceae</taxon>
        <taxon>Nonomuraea</taxon>
    </lineage>
</organism>
<feature type="compositionally biased region" description="Basic and acidic residues" evidence="1">
    <location>
        <begin position="1"/>
        <end position="17"/>
    </location>
</feature>
<keyword evidence="3" id="KW-1185">Reference proteome</keyword>
<dbReference type="Proteomes" id="UP000583800">
    <property type="component" value="Unassembled WGS sequence"/>
</dbReference>
<sequence>MRSDRAGPGEPPAHTDIHWPAGLTPSDADAFQHDEASIDSPPERVFGYLVDVDGWPSWNPQVRRVRTSGRIGPGAMFQIEFRGLRLDAMVGECVPPSRFGWAGTTTDLSMYQAWLLLPTPSGTRVIAEEMAKGATAITNRDGRAAERTRDGHRELLSRLKHVAGQDSGTEPS</sequence>
<proteinExistence type="predicted"/>
<evidence type="ECO:0000313" key="3">
    <source>
        <dbReference type="Proteomes" id="UP000583800"/>
    </source>
</evidence>
<evidence type="ECO:0000313" key="2">
    <source>
        <dbReference type="EMBL" id="MBB6350591.1"/>
    </source>
</evidence>
<dbReference type="RefSeq" id="WP_185088352.1">
    <property type="nucleotide sequence ID" value="NZ_JACHJB010000003.1"/>
</dbReference>
<dbReference type="Pfam" id="PF10604">
    <property type="entry name" value="Polyketide_cyc2"/>
    <property type="match status" value="1"/>
</dbReference>
<protein>
    <submittedName>
        <fullName evidence="2">Uncharacterized protein YndB with AHSA1/START domain</fullName>
    </submittedName>
</protein>
<name>A0A7X0CBC1_9ACTN</name>
<dbReference type="InterPro" id="IPR023393">
    <property type="entry name" value="START-like_dom_sf"/>
</dbReference>
<reference evidence="2 3" key="1">
    <citation type="submission" date="2020-08" db="EMBL/GenBank/DDBJ databases">
        <title>Sequencing the genomes of 1000 actinobacteria strains.</title>
        <authorList>
            <person name="Klenk H.-P."/>
        </authorList>
    </citation>
    <scope>NUCLEOTIDE SEQUENCE [LARGE SCALE GENOMIC DNA]</scope>
    <source>
        <strain evidence="2 3">DSM 45913</strain>
    </source>
</reference>